<proteinExistence type="predicted"/>
<keyword evidence="3" id="KW-1185">Reference proteome</keyword>
<dbReference type="EMBL" id="CAXLJM020000157">
    <property type="protein sequence ID" value="CAL8143459.1"/>
    <property type="molecule type" value="Genomic_DNA"/>
</dbReference>
<keyword evidence="1" id="KW-0812">Transmembrane</keyword>
<feature type="transmembrane region" description="Helical" evidence="1">
    <location>
        <begin position="176"/>
        <end position="195"/>
    </location>
</feature>
<protein>
    <recommendedName>
        <fullName evidence="4">Gustatory receptor</fullName>
    </recommendedName>
</protein>
<sequence length="486" mass="56791">MHEDDQTEAVFVTSRRSETVQAETHLTDLYKKDNTKVISGKRELIHWYFLAGYYTLIIPYKVKKREGDQVWQLESWWFQKLLCLLISWPLLLASLVTYVAQNLRDFYAMKDYLPKHYLSLANTLLTATFALKFQWILMFRRDKLGTLLNNVSAFSLFQLKEPCIPQKSRGWKRTSWILTAYVMYIFVHCIGWYMIWLVFLDKTATEIIASGRKGFFLANLDSNITQMHLNGTLSTYELYSIANILVGSAEMVLSFRRRLAFLFATTFFPGVLSVTFWSACKRFQDFLSMTSCSCTESNRRIGLMYSLKAAMIMEKYTELRNLLASLNSLWSTMTLFYVVCKTVEYMFNLNRFIESKRILSIVSAINFRLFFVVMLVMLAEGCRTNASIKLWLNKRGYLPEEVFAHKKNELECLQRSLDTEPAGIVEELLLLERMRAYIYLDDEKNTGNSSCRHFVSDTIGKVHIITYFLHVRPFVYYSPNYTSSVP</sequence>
<keyword evidence="1" id="KW-1133">Transmembrane helix</keyword>
<evidence type="ECO:0000313" key="2">
    <source>
        <dbReference type="EMBL" id="CAL8143459.1"/>
    </source>
</evidence>
<organism evidence="2 3">
    <name type="scientific">Orchesella dallaii</name>
    <dbReference type="NCBI Taxonomy" id="48710"/>
    <lineage>
        <taxon>Eukaryota</taxon>
        <taxon>Metazoa</taxon>
        <taxon>Ecdysozoa</taxon>
        <taxon>Arthropoda</taxon>
        <taxon>Hexapoda</taxon>
        <taxon>Collembola</taxon>
        <taxon>Entomobryomorpha</taxon>
        <taxon>Entomobryoidea</taxon>
        <taxon>Orchesellidae</taxon>
        <taxon>Orchesellinae</taxon>
        <taxon>Orchesella</taxon>
    </lineage>
</organism>
<evidence type="ECO:0000313" key="3">
    <source>
        <dbReference type="Proteomes" id="UP001642540"/>
    </source>
</evidence>
<reference evidence="2 3" key="1">
    <citation type="submission" date="2024-08" db="EMBL/GenBank/DDBJ databases">
        <authorList>
            <person name="Cucini C."/>
            <person name="Frati F."/>
        </authorList>
    </citation>
    <scope>NUCLEOTIDE SEQUENCE [LARGE SCALE GENOMIC DNA]</scope>
</reference>
<keyword evidence="1" id="KW-0472">Membrane</keyword>
<feature type="transmembrane region" description="Helical" evidence="1">
    <location>
        <begin position="260"/>
        <end position="279"/>
    </location>
</feature>
<dbReference type="Proteomes" id="UP001642540">
    <property type="component" value="Unassembled WGS sequence"/>
</dbReference>
<comment type="caution">
    <text evidence="2">The sequence shown here is derived from an EMBL/GenBank/DDBJ whole genome shotgun (WGS) entry which is preliminary data.</text>
</comment>
<feature type="transmembrane region" description="Helical" evidence="1">
    <location>
        <begin position="359"/>
        <end position="379"/>
    </location>
</feature>
<evidence type="ECO:0000256" key="1">
    <source>
        <dbReference type="SAM" id="Phobius"/>
    </source>
</evidence>
<evidence type="ECO:0008006" key="4">
    <source>
        <dbReference type="Google" id="ProtNLM"/>
    </source>
</evidence>
<gene>
    <name evidence="2" type="ORF">ODALV1_LOCUS29594</name>
</gene>
<feature type="transmembrane region" description="Helical" evidence="1">
    <location>
        <begin position="120"/>
        <end position="139"/>
    </location>
</feature>
<name>A0ABP1S445_9HEXA</name>
<feature type="transmembrane region" description="Helical" evidence="1">
    <location>
        <begin position="81"/>
        <end position="100"/>
    </location>
</feature>
<feature type="transmembrane region" description="Helical" evidence="1">
    <location>
        <begin position="44"/>
        <end position="60"/>
    </location>
</feature>
<accession>A0ABP1S445</accession>